<dbReference type="SUPFAM" id="SSF57701">
    <property type="entry name" value="Zn2/Cys6 DNA-binding domain"/>
    <property type="match status" value="1"/>
</dbReference>
<gene>
    <name evidence="3" type="ORF">PPNO1_LOCUS8030</name>
</gene>
<dbReference type="CDD" id="cd00067">
    <property type="entry name" value="GAL4"/>
    <property type="match status" value="1"/>
</dbReference>
<protein>
    <recommendedName>
        <fullName evidence="5">Zn(2)-C6 fungal-type domain-containing protein</fullName>
    </recommendedName>
</protein>
<dbReference type="InterPro" id="IPR036864">
    <property type="entry name" value="Zn2-C6_fun-type_DNA-bd_sf"/>
</dbReference>
<evidence type="ECO:0000313" key="4">
    <source>
        <dbReference type="Proteomes" id="UP000838763"/>
    </source>
</evidence>
<reference evidence="3" key="1">
    <citation type="submission" date="2022-11" db="EMBL/GenBank/DDBJ databases">
        <authorList>
            <person name="Scott C."/>
            <person name="Bruce N."/>
        </authorList>
    </citation>
    <scope>NUCLEOTIDE SEQUENCE</scope>
</reference>
<comment type="caution">
    <text evidence="3">The sequence shown here is derived from an EMBL/GenBank/DDBJ whole genome shotgun (WGS) entry which is preliminary data.</text>
</comment>
<evidence type="ECO:0008006" key="5">
    <source>
        <dbReference type="Google" id="ProtNLM"/>
    </source>
</evidence>
<dbReference type="Gene3D" id="4.10.240.10">
    <property type="entry name" value="Zn(2)-C6 fungal-type DNA-binding domain"/>
    <property type="match status" value="1"/>
</dbReference>
<dbReference type="InterPro" id="IPR001138">
    <property type="entry name" value="Zn2Cys6_DnaBD"/>
</dbReference>
<dbReference type="AlphaFoldDB" id="A0A9P1H9E1"/>
<proteinExistence type="predicted"/>
<organism evidence="3 4">
    <name type="scientific">Parascedosporium putredinis</name>
    <dbReference type="NCBI Taxonomy" id="1442378"/>
    <lineage>
        <taxon>Eukaryota</taxon>
        <taxon>Fungi</taxon>
        <taxon>Dikarya</taxon>
        <taxon>Ascomycota</taxon>
        <taxon>Pezizomycotina</taxon>
        <taxon>Sordariomycetes</taxon>
        <taxon>Hypocreomycetidae</taxon>
        <taxon>Microascales</taxon>
        <taxon>Microascaceae</taxon>
        <taxon>Parascedosporium</taxon>
    </lineage>
</organism>
<feature type="compositionally biased region" description="Basic and acidic residues" evidence="2">
    <location>
        <begin position="103"/>
        <end position="124"/>
    </location>
</feature>
<keyword evidence="4" id="KW-1185">Reference proteome</keyword>
<dbReference type="OrthoDB" id="5154299at2759"/>
<feature type="compositionally biased region" description="Basic and acidic residues" evidence="2">
    <location>
        <begin position="83"/>
        <end position="94"/>
    </location>
</feature>
<evidence type="ECO:0000256" key="2">
    <source>
        <dbReference type="SAM" id="MobiDB-lite"/>
    </source>
</evidence>
<dbReference type="Proteomes" id="UP000838763">
    <property type="component" value="Unassembled WGS sequence"/>
</dbReference>
<dbReference type="GO" id="GO:0008270">
    <property type="term" value="F:zinc ion binding"/>
    <property type="evidence" value="ECO:0007669"/>
    <property type="project" value="InterPro"/>
</dbReference>
<evidence type="ECO:0000256" key="1">
    <source>
        <dbReference type="ARBA" id="ARBA00023242"/>
    </source>
</evidence>
<feature type="region of interest" description="Disordered" evidence="2">
    <location>
        <begin position="1"/>
        <end position="124"/>
    </location>
</feature>
<feature type="compositionally biased region" description="Low complexity" evidence="2">
    <location>
        <begin position="22"/>
        <end position="66"/>
    </location>
</feature>
<keyword evidence="1" id="KW-0539">Nucleus</keyword>
<accession>A0A9P1H9E1</accession>
<evidence type="ECO:0000313" key="3">
    <source>
        <dbReference type="EMBL" id="CAI4218448.1"/>
    </source>
</evidence>
<name>A0A9P1H9E1_9PEZI</name>
<dbReference type="GO" id="GO:0000981">
    <property type="term" value="F:DNA-binding transcription factor activity, RNA polymerase II-specific"/>
    <property type="evidence" value="ECO:0007669"/>
    <property type="project" value="InterPro"/>
</dbReference>
<dbReference type="EMBL" id="CALLCH030000018">
    <property type="protein sequence ID" value="CAI4218448.1"/>
    <property type="molecule type" value="Genomic_DNA"/>
</dbReference>
<sequence>MSAEHHEPALDGPSSSYPPLPTTASESSPATTTATTTTTTTHTNTTINNDNNNNNNNNNSSSSTDDANMELMASAAAAALAPEHPRPSEPDHPQEPAPQAVVGEKRRRDEAEPENSYDHHHHDPALLMAVAADARRAEGSATSKQKRHRLDEEQVRKIKCDALPEGCSACTTARVECFVTDRVSGRTERRGYLQEVERERERMVQYILDLERIITDATDMVVRPSAWTAGLPPAGELPVTPGFRPRQGALVDTTEAAENLA</sequence>